<proteinExistence type="predicted"/>
<evidence type="ECO:0000313" key="2">
    <source>
        <dbReference type="EMBL" id="RNG32913.1"/>
    </source>
</evidence>
<comment type="caution">
    <text evidence="2">The sequence shown here is derived from an EMBL/GenBank/DDBJ whole genome shotgun (WGS) entry which is preliminary data.</text>
</comment>
<protein>
    <submittedName>
        <fullName evidence="2">Uncharacterized protein</fullName>
    </submittedName>
</protein>
<dbReference type="Proteomes" id="UP000275401">
    <property type="component" value="Unassembled WGS sequence"/>
</dbReference>
<dbReference type="AlphaFoldDB" id="A0A3M8WXP7"/>
<keyword evidence="3" id="KW-1185">Reference proteome</keyword>
<sequence length="77" mass="8996">MLRWHRRLVTRRWDYSECRTRPGRARAENVVRPGGRGCARRAGGRPARSPKQALSRGWCSPRQDDRPCCCDWLTSAW</sequence>
<evidence type="ECO:0000313" key="3">
    <source>
        <dbReference type="Proteomes" id="UP000275401"/>
    </source>
</evidence>
<gene>
    <name evidence="2" type="ORF">EEJ42_07665</name>
</gene>
<name>A0A3M8WXP7_9ACTN</name>
<feature type="region of interest" description="Disordered" evidence="1">
    <location>
        <begin position="29"/>
        <end position="64"/>
    </location>
</feature>
<organism evidence="2 3">
    <name type="scientific">Streptomyces botrytidirepellens</name>
    <dbReference type="NCBI Taxonomy" id="2486417"/>
    <lineage>
        <taxon>Bacteria</taxon>
        <taxon>Bacillati</taxon>
        <taxon>Actinomycetota</taxon>
        <taxon>Actinomycetes</taxon>
        <taxon>Kitasatosporales</taxon>
        <taxon>Streptomycetaceae</taxon>
        <taxon>Streptomyces</taxon>
    </lineage>
</organism>
<evidence type="ECO:0000256" key="1">
    <source>
        <dbReference type="SAM" id="MobiDB-lite"/>
    </source>
</evidence>
<dbReference type="EMBL" id="RIBZ01000098">
    <property type="protein sequence ID" value="RNG32913.1"/>
    <property type="molecule type" value="Genomic_DNA"/>
</dbReference>
<reference evidence="2 3" key="1">
    <citation type="submission" date="2018-11" db="EMBL/GenBank/DDBJ databases">
        <title>The Potential of Streptomyces as Biocontrol Agents against the Tomato grey mould, Botrytis cinerea (Gray mold) Frontiers in Microbiology.</title>
        <authorList>
            <person name="Li D."/>
        </authorList>
    </citation>
    <scope>NUCLEOTIDE SEQUENCE [LARGE SCALE GENOMIC DNA]</scope>
    <source>
        <strain evidence="2 3">NEAU-LD23</strain>
    </source>
</reference>
<accession>A0A3M8WXP7</accession>